<dbReference type="Pfam" id="PF03450">
    <property type="entry name" value="CO_deh_flav_C"/>
    <property type="match status" value="1"/>
</dbReference>
<feature type="domain" description="FAD-binding PCMH-type" evidence="7">
    <location>
        <begin position="194"/>
        <end position="368"/>
    </location>
</feature>
<dbReference type="EMBL" id="MRCG01000039">
    <property type="protein sequence ID" value="OKH43046.1"/>
    <property type="molecule type" value="Genomic_DNA"/>
</dbReference>
<evidence type="ECO:0000256" key="2">
    <source>
        <dbReference type="ARBA" id="ARBA00022723"/>
    </source>
</evidence>
<dbReference type="AlphaFoldDB" id="A0A1U7IXN3"/>
<dbReference type="GO" id="GO:0004854">
    <property type="term" value="F:xanthine dehydrogenase activity"/>
    <property type="evidence" value="ECO:0007669"/>
    <property type="project" value="InterPro"/>
</dbReference>
<keyword evidence="2" id="KW-0479">Metal-binding</keyword>
<evidence type="ECO:0000256" key="5">
    <source>
        <dbReference type="ARBA" id="ARBA00023004"/>
    </source>
</evidence>
<dbReference type="InterPro" id="IPR016169">
    <property type="entry name" value="FAD-bd_PCMH_sub2"/>
</dbReference>
<dbReference type="Pfam" id="PF00111">
    <property type="entry name" value="Fer2"/>
    <property type="match status" value="1"/>
</dbReference>
<dbReference type="InterPro" id="IPR012675">
    <property type="entry name" value="Beta-grasp_dom_sf"/>
</dbReference>
<dbReference type="PANTHER" id="PTHR45444">
    <property type="entry name" value="XANTHINE DEHYDROGENASE"/>
    <property type="match status" value="1"/>
</dbReference>
<dbReference type="Pfam" id="PF01799">
    <property type="entry name" value="Fer2_2"/>
    <property type="match status" value="1"/>
</dbReference>
<evidence type="ECO:0000313" key="9">
    <source>
        <dbReference type="Proteomes" id="UP000185557"/>
    </source>
</evidence>
<dbReference type="PANTHER" id="PTHR45444:SF3">
    <property type="entry name" value="XANTHINE DEHYDROGENASE"/>
    <property type="match status" value="1"/>
</dbReference>
<evidence type="ECO:0000256" key="4">
    <source>
        <dbReference type="ARBA" id="ARBA00023002"/>
    </source>
</evidence>
<dbReference type="Gene3D" id="3.30.43.10">
    <property type="entry name" value="Uridine Diphospho-n-acetylenolpyruvylglucosamine Reductase, domain 2"/>
    <property type="match status" value="1"/>
</dbReference>
<dbReference type="InterPro" id="IPR005107">
    <property type="entry name" value="CO_DH_flav_C"/>
</dbReference>
<dbReference type="Proteomes" id="UP000185557">
    <property type="component" value="Unassembled WGS sequence"/>
</dbReference>
<gene>
    <name evidence="8" type="ORF">NIES30_25675</name>
</gene>
<dbReference type="CDD" id="cd00207">
    <property type="entry name" value="fer2"/>
    <property type="match status" value="1"/>
</dbReference>
<dbReference type="Gene3D" id="3.10.20.30">
    <property type="match status" value="1"/>
</dbReference>
<dbReference type="InterPro" id="IPR002888">
    <property type="entry name" value="2Fe-2S-bd"/>
</dbReference>
<dbReference type="InterPro" id="IPR016208">
    <property type="entry name" value="Ald_Oxase/xanthine_DH-like"/>
</dbReference>
<feature type="domain" description="2Fe-2S ferredoxin-type" evidence="6">
    <location>
        <begin position="1"/>
        <end position="86"/>
    </location>
</feature>
<reference evidence="8 9" key="1">
    <citation type="submission" date="2016-11" db="EMBL/GenBank/DDBJ databases">
        <title>Draft Genome Sequences of Nine Cyanobacterial Strains from Diverse Habitats.</title>
        <authorList>
            <person name="Zhu T."/>
            <person name="Hou S."/>
            <person name="Lu X."/>
            <person name="Hess W.R."/>
        </authorList>
    </citation>
    <scope>NUCLEOTIDE SEQUENCE [LARGE SCALE GENOMIC DNA]</scope>
    <source>
        <strain evidence="8 9">NIES-30</strain>
    </source>
</reference>
<comment type="caution">
    <text evidence="8">The sequence shown here is derived from an EMBL/GenBank/DDBJ whole genome shotgun (WGS) entry which is preliminary data.</text>
</comment>
<protein>
    <submittedName>
        <fullName evidence="8">Xanthine dehydrogenase small subunit</fullName>
    </submittedName>
</protein>
<dbReference type="InterPro" id="IPR006058">
    <property type="entry name" value="2Fe2S_fd_BS"/>
</dbReference>
<dbReference type="GO" id="GO:0071949">
    <property type="term" value="F:FAD binding"/>
    <property type="evidence" value="ECO:0007669"/>
    <property type="project" value="InterPro"/>
</dbReference>
<dbReference type="InterPro" id="IPR036884">
    <property type="entry name" value="2Fe-2S-bd_dom_sf"/>
</dbReference>
<dbReference type="SMART" id="SM01092">
    <property type="entry name" value="CO_deh_flav_C"/>
    <property type="match status" value="1"/>
</dbReference>
<dbReference type="SUPFAM" id="SSF54292">
    <property type="entry name" value="2Fe-2S ferredoxin-like"/>
    <property type="match status" value="1"/>
</dbReference>
<dbReference type="GO" id="GO:0005506">
    <property type="term" value="F:iron ion binding"/>
    <property type="evidence" value="ECO:0007669"/>
    <property type="project" value="InterPro"/>
</dbReference>
<dbReference type="Gene3D" id="3.30.390.50">
    <property type="entry name" value="CO dehydrogenase flavoprotein, C-terminal domain"/>
    <property type="match status" value="1"/>
</dbReference>
<dbReference type="InterPro" id="IPR012175">
    <property type="entry name" value="Xanth_DH_ssu_bac"/>
</dbReference>
<evidence type="ECO:0000256" key="3">
    <source>
        <dbReference type="ARBA" id="ARBA00022827"/>
    </source>
</evidence>
<dbReference type="InterPro" id="IPR016166">
    <property type="entry name" value="FAD-bd_PCMH"/>
</dbReference>
<organism evidence="8 9">
    <name type="scientific">Phormidium tenue NIES-30</name>
    <dbReference type="NCBI Taxonomy" id="549789"/>
    <lineage>
        <taxon>Bacteria</taxon>
        <taxon>Bacillati</taxon>
        <taxon>Cyanobacteriota</taxon>
        <taxon>Cyanophyceae</taxon>
        <taxon>Oscillatoriophycideae</taxon>
        <taxon>Oscillatoriales</taxon>
        <taxon>Oscillatoriaceae</taxon>
        <taxon>Phormidium</taxon>
    </lineage>
</organism>
<dbReference type="GO" id="GO:0051537">
    <property type="term" value="F:2 iron, 2 sulfur cluster binding"/>
    <property type="evidence" value="ECO:0007669"/>
    <property type="project" value="InterPro"/>
</dbReference>
<evidence type="ECO:0000256" key="1">
    <source>
        <dbReference type="ARBA" id="ARBA00022630"/>
    </source>
</evidence>
<dbReference type="SUPFAM" id="SSF47741">
    <property type="entry name" value="CO dehydrogenase ISP C-domain like"/>
    <property type="match status" value="1"/>
</dbReference>
<accession>A0A1U7IXN3</accession>
<dbReference type="STRING" id="549789.NIES30_25675"/>
<dbReference type="PIRSF" id="PIRSF036557">
    <property type="entry name" value="XdhA_RC"/>
    <property type="match status" value="1"/>
</dbReference>
<evidence type="ECO:0000259" key="6">
    <source>
        <dbReference type="PROSITE" id="PS51085"/>
    </source>
</evidence>
<keyword evidence="4" id="KW-0560">Oxidoreductase</keyword>
<name>A0A1U7IXN3_9CYAN</name>
<dbReference type="InterPro" id="IPR036318">
    <property type="entry name" value="FAD-bd_PCMH-like_sf"/>
</dbReference>
<dbReference type="InterPro" id="IPR036683">
    <property type="entry name" value="CO_DH_flav_C_dom_sf"/>
</dbReference>
<keyword evidence="3" id="KW-0274">FAD</keyword>
<evidence type="ECO:0000259" key="7">
    <source>
        <dbReference type="PROSITE" id="PS51387"/>
    </source>
</evidence>
<sequence>MQLSFTVNGEPVSVKDVSPAMTLLEYLRLSGRSGTKEGCGDGDCGACTVALIGEGANGQPHYQAVNSCLIPLGAIAGRQVLTADGITQGHIPKNAFVKEPVTADQLHPVQAAMVETGGSQCGYCTPGFVMSLFAAYYDGTPNDLSVEGNLCRCTGYIPIRRAAQLVAAAAPQDTFAEQLVSASTVLSPLAYTTQNNGPSEQFYRPTQLSEVLNLLQQHPDATLVAGATDLGLEMSWHRQHYPTLISLEAIAELKQIHQTEDYVEIGAAVPLSHIEANLHSIFPSLDEMIHWFAARQVRNRATLGGNIGTASPIGDLPPVLLSLDAVLKLAGPGGERRLPLANFFTGYRQTELQPGEVIVSVQIPKALTLGTERRLSQSYKIGKRGTDDISIVAAAFVVDVDSGNQILHARLGYGGVAATPARAIAAESFLVGKPWNDDTIQAVKPILQAAFTPLTDLRGSAEYRKRLVVNLFEKFFVEFS</sequence>
<evidence type="ECO:0000313" key="8">
    <source>
        <dbReference type="EMBL" id="OKH43046.1"/>
    </source>
</evidence>
<dbReference type="Pfam" id="PF00941">
    <property type="entry name" value="FAD_binding_5"/>
    <property type="match status" value="1"/>
</dbReference>
<proteinExistence type="predicted"/>
<dbReference type="PROSITE" id="PS00197">
    <property type="entry name" value="2FE2S_FER_1"/>
    <property type="match status" value="1"/>
</dbReference>
<dbReference type="SUPFAM" id="SSF56176">
    <property type="entry name" value="FAD-binding/transporter-associated domain-like"/>
    <property type="match status" value="1"/>
</dbReference>
<dbReference type="PROSITE" id="PS51085">
    <property type="entry name" value="2FE2S_FER_2"/>
    <property type="match status" value="1"/>
</dbReference>
<dbReference type="SUPFAM" id="SSF55447">
    <property type="entry name" value="CO dehydrogenase flavoprotein C-terminal domain-like"/>
    <property type="match status" value="1"/>
</dbReference>
<dbReference type="NCBIfam" id="TIGR02963">
    <property type="entry name" value="xanthine_xdhA"/>
    <property type="match status" value="1"/>
</dbReference>
<dbReference type="InterPro" id="IPR036010">
    <property type="entry name" value="2Fe-2S_ferredoxin-like_sf"/>
</dbReference>
<keyword evidence="9" id="KW-1185">Reference proteome</keyword>
<dbReference type="Gene3D" id="1.10.150.120">
    <property type="entry name" value="[2Fe-2S]-binding domain"/>
    <property type="match status" value="1"/>
</dbReference>
<dbReference type="InterPro" id="IPR001041">
    <property type="entry name" value="2Fe-2S_ferredoxin-type"/>
</dbReference>
<dbReference type="PROSITE" id="PS51387">
    <property type="entry name" value="FAD_PCMH"/>
    <property type="match status" value="1"/>
</dbReference>
<keyword evidence="1" id="KW-0285">Flavoprotein</keyword>
<keyword evidence="5" id="KW-0408">Iron</keyword>
<dbReference type="InterPro" id="IPR002346">
    <property type="entry name" value="Mopterin_DH_FAD-bd"/>
</dbReference>
<dbReference type="Gene3D" id="3.30.465.10">
    <property type="match status" value="1"/>
</dbReference>
<dbReference type="InterPro" id="IPR016167">
    <property type="entry name" value="FAD-bd_PCMH_sub1"/>
</dbReference>
<dbReference type="InterPro" id="IPR014307">
    <property type="entry name" value="Xanthine_DH_ssu"/>
</dbReference>